<gene>
    <name evidence="2" type="ORF">DS421_19g646220</name>
</gene>
<protein>
    <submittedName>
        <fullName evidence="2">Uncharacterized protein</fullName>
    </submittedName>
</protein>
<organism evidence="2 3">
    <name type="scientific">Arachis hypogaea</name>
    <name type="common">Peanut</name>
    <dbReference type="NCBI Taxonomy" id="3818"/>
    <lineage>
        <taxon>Eukaryota</taxon>
        <taxon>Viridiplantae</taxon>
        <taxon>Streptophyta</taxon>
        <taxon>Embryophyta</taxon>
        <taxon>Tracheophyta</taxon>
        <taxon>Spermatophyta</taxon>
        <taxon>Magnoliopsida</taxon>
        <taxon>eudicotyledons</taxon>
        <taxon>Gunneridae</taxon>
        <taxon>Pentapetalae</taxon>
        <taxon>rosids</taxon>
        <taxon>fabids</taxon>
        <taxon>Fabales</taxon>
        <taxon>Fabaceae</taxon>
        <taxon>Papilionoideae</taxon>
        <taxon>50 kb inversion clade</taxon>
        <taxon>dalbergioids sensu lato</taxon>
        <taxon>Dalbergieae</taxon>
        <taxon>Pterocarpus clade</taxon>
        <taxon>Arachis</taxon>
    </lineage>
</organism>
<proteinExistence type="predicted"/>
<feature type="region of interest" description="Disordered" evidence="1">
    <location>
        <begin position="1"/>
        <end position="71"/>
    </location>
</feature>
<dbReference type="AlphaFoldDB" id="A0A6B9V7L6"/>
<sequence length="331" mass="35810">MSSRHSAVRKSLGSMEKKAKKKREGETECGREEKRRGRGAGTGGLLHCRRRRTDTQREREGASSASSSSRPPACHHWFLTVVAVEAEHVEFPATALESAVRPDSKEERCAVSVVQRGTRSCRRVASPSPLPHVATVRAVASNRAIASRTCSAVLVVAGVVAGDPPSLEKGRESEKESRAREEPSRSCPCRCAQQLSGALSPIMGVCRSCWRLPPLCLVVLSRAAVPGRRKTSLPSPENSSGAIAGVWSPLLLEVAAGLLPNRFGDRRCSGLAVPSSVRLSFGCCMLRLELLRLLRKWLGTEVLAAGILIVDLGLRQKGLYETFGLWICVSR</sequence>
<dbReference type="EMBL" id="CP031001">
    <property type="protein sequence ID" value="QHN76701.1"/>
    <property type="molecule type" value="Genomic_DNA"/>
</dbReference>
<evidence type="ECO:0000313" key="2">
    <source>
        <dbReference type="EMBL" id="QHN76701.1"/>
    </source>
</evidence>
<evidence type="ECO:0000313" key="3">
    <source>
        <dbReference type="Proteomes" id="UP000464620"/>
    </source>
</evidence>
<evidence type="ECO:0000256" key="1">
    <source>
        <dbReference type="SAM" id="MobiDB-lite"/>
    </source>
</evidence>
<dbReference type="Proteomes" id="UP000464620">
    <property type="component" value="Chromosome B09"/>
</dbReference>
<reference evidence="2 3" key="1">
    <citation type="submission" date="2020-01" db="EMBL/GenBank/DDBJ databases">
        <title>Genome sequence of Arachis hypogaea, cultivar Shitouqi.</title>
        <authorList>
            <person name="Zhuang W."/>
            <person name="Chen H."/>
            <person name="Varshney R."/>
            <person name="Wang D."/>
            <person name="Ming R."/>
        </authorList>
    </citation>
    <scope>NUCLEOTIDE SEQUENCE [LARGE SCALE GENOMIC DNA]</scope>
    <source>
        <tissue evidence="2">Young leaf</tissue>
    </source>
</reference>
<feature type="compositionally biased region" description="Basic and acidic residues" evidence="1">
    <location>
        <begin position="23"/>
        <end position="35"/>
    </location>
</feature>
<accession>A0A6B9V7L6</accession>
<name>A0A6B9V7L6_ARAHY</name>